<dbReference type="Gene3D" id="1.20.120.1630">
    <property type="match status" value="1"/>
</dbReference>
<name>A0A4S4LPI4_9AGAM</name>
<comment type="caution">
    <text evidence="7">The sequence shown here is derived from an EMBL/GenBank/DDBJ whole genome shotgun (WGS) entry which is preliminary data.</text>
</comment>
<feature type="transmembrane region" description="Helical" evidence="5">
    <location>
        <begin position="117"/>
        <end position="139"/>
    </location>
</feature>
<keyword evidence="8" id="KW-1185">Reference proteome</keyword>
<protein>
    <recommendedName>
        <fullName evidence="5">Protein-S-isoprenylcysteine O-methyltransferase</fullName>
        <ecNumber evidence="5">2.1.1.100</ecNumber>
    </recommendedName>
</protein>
<dbReference type="AlphaFoldDB" id="A0A4S4LPI4"/>
<keyword evidence="5" id="KW-0949">S-adenosyl-L-methionine</keyword>
<dbReference type="GO" id="GO:0032259">
    <property type="term" value="P:methylation"/>
    <property type="evidence" value="ECO:0007669"/>
    <property type="project" value="UniProtKB-KW"/>
</dbReference>
<comment type="catalytic activity">
    <reaction evidence="5">
        <text>[protein]-C-terminal S-[(2E,6E)-farnesyl]-L-cysteine + S-adenosyl-L-methionine = [protein]-C-terminal S-[(2E,6E)-farnesyl]-L-cysteine methyl ester + S-adenosyl-L-homocysteine</text>
        <dbReference type="Rhea" id="RHEA:21672"/>
        <dbReference type="Rhea" id="RHEA-COMP:12125"/>
        <dbReference type="Rhea" id="RHEA-COMP:12126"/>
        <dbReference type="ChEBI" id="CHEBI:57856"/>
        <dbReference type="ChEBI" id="CHEBI:59789"/>
        <dbReference type="ChEBI" id="CHEBI:90510"/>
        <dbReference type="ChEBI" id="CHEBI:90511"/>
        <dbReference type="EC" id="2.1.1.100"/>
    </reaction>
</comment>
<organism evidence="7 8">
    <name type="scientific">Bondarzewia mesenterica</name>
    <dbReference type="NCBI Taxonomy" id="1095465"/>
    <lineage>
        <taxon>Eukaryota</taxon>
        <taxon>Fungi</taxon>
        <taxon>Dikarya</taxon>
        <taxon>Basidiomycota</taxon>
        <taxon>Agaricomycotina</taxon>
        <taxon>Agaricomycetes</taxon>
        <taxon>Russulales</taxon>
        <taxon>Bondarzewiaceae</taxon>
        <taxon>Bondarzewia</taxon>
    </lineage>
</organism>
<evidence type="ECO:0000256" key="3">
    <source>
        <dbReference type="ARBA" id="ARBA00022989"/>
    </source>
</evidence>
<comment type="subcellular location">
    <subcellularLocation>
        <location evidence="5">Endoplasmic reticulum membrane</location>
        <topology evidence="5">Multi-pass membrane protein</topology>
    </subcellularLocation>
    <subcellularLocation>
        <location evidence="1">Membrane</location>
        <topology evidence="1">Multi-pass membrane protein</topology>
    </subcellularLocation>
</comment>
<evidence type="ECO:0000313" key="7">
    <source>
        <dbReference type="EMBL" id="THH13955.1"/>
    </source>
</evidence>
<feature type="chain" id="PRO_5020623297" description="Protein-S-isoprenylcysteine O-methyltransferase" evidence="6">
    <location>
        <begin position="20"/>
        <end position="221"/>
    </location>
</feature>
<dbReference type="GO" id="GO:0005789">
    <property type="term" value="C:endoplasmic reticulum membrane"/>
    <property type="evidence" value="ECO:0007669"/>
    <property type="project" value="UniProtKB-SubCell"/>
</dbReference>
<feature type="transmembrane region" description="Helical" evidence="5">
    <location>
        <begin position="204"/>
        <end position="220"/>
    </location>
</feature>
<evidence type="ECO:0000256" key="5">
    <source>
        <dbReference type="RuleBase" id="RU362022"/>
    </source>
</evidence>
<comment type="similarity">
    <text evidence="5">Belongs to the class VI-like SAM-binding methyltransferase superfamily. Isoprenylcysteine carboxyl methyltransferase family.</text>
</comment>
<evidence type="ECO:0000313" key="8">
    <source>
        <dbReference type="Proteomes" id="UP000310158"/>
    </source>
</evidence>
<sequence>MSLFKIPLLLTSAISSWRALTPPYTPKKDEKMKPSINERVGKKRAVHVLFFLKVRNFLSLVVHMLTCLGETIMIVSCHTQENSLSRYLLHILSHATPHEPYGASSSSAAANIRITPIFLAAFFFITVGAQIRLACYRMLGRFFTFELALRTNHQLITDGPYRYVRHPAYSGVIMVMLAEPLAQCCEGSWLRECGWLQGVLPVKIYVAVMVGLVVSVLVCTK</sequence>
<evidence type="ECO:0000256" key="2">
    <source>
        <dbReference type="ARBA" id="ARBA00022692"/>
    </source>
</evidence>
<evidence type="ECO:0000256" key="4">
    <source>
        <dbReference type="ARBA" id="ARBA00023136"/>
    </source>
</evidence>
<keyword evidence="4 5" id="KW-0472">Membrane</keyword>
<feature type="signal peptide" evidence="6">
    <location>
        <begin position="1"/>
        <end position="19"/>
    </location>
</feature>
<reference evidence="7 8" key="1">
    <citation type="submission" date="2019-02" db="EMBL/GenBank/DDBJ databases">
        <title>Genome sequencing of the rare red list fungi Bondarzewia mesenterica.</title>
        <authorList>
            <person name="Buettner E."/>
            <person name="Kellner H."/>
        </authorList>
    </citation>
    <scope>NUCLEOTIDE SEQUENCE [LARGE SCALE GENOMIC DNA]</scope>
    <source>
        <strain evidence="7 8">DSM 108281</strain>
    </source>
</reference>
<keyword evidence="5" id="KW-0256">Endoplasmic reticulum</keyword>
<comment type="caution">
    <text evidence="5">Lacks conserved residue(s) required for the propagation of feature annotation.</text>
</comment>
<keyword evidence="3 5" id="KW-1133">Transmembrane helix</keyword>
<dbReference type="EC" id="2.1.1.100" evidence="5"/>
<dbReference type="OrthoDB" id="422086at2759"/>
<dbReference type="Pfam" id="PF04140">
    <property type="entry name" value="ICMT"/>
    <property type="match status" value="1"/>
</dbReference>
<dbReference type="GO" id="GO:0004671">
    <property type="term" value="F:protein C-terminal S-isoprenylcysteine carboxyl O-methyltransferase activity"/>
    <property type="evidence" value="ECO:0007669"/>
    <property type="project" value="UniProtKB-EC"/>
</dbReference>
<dbReference type="InterPro" id="IPR007269">
    <property type="entry name" value="ICMT_MeTrfase"/>
</dbReference>
<gene>
    <name evidence="7" type="ORF">EW146_g6326</name>
</gene>
<keyword evidence="2 5" id="KW-0812">Transmembrane</keyword>
<keyword evidence="5" id="KW-0489">Methyltransferase</keyword>
<keyword evidence="5" id="KW-0808">Transferase</keyword>
<accession>A0A4S4LPI4</accession>
<proteinExistence type="inferred from homology"/>
<dbReference type="Proteomes" id="UP000310158">
    <property type="component" value="Unassembled WGS sequence"/>
</dbReference>
<dbReference type="EMBL" id="SGPL01000313">
    <property type="protein sequence ID" value="THH13955.1"/>
    <property type="molecule type" value="Genomic_DNA"/>
</dbReference>
<keyword evidence="6" id="KW-0732">Signal</keyword>
<evidence type="ECO:0000256" key="6">
    <source>
        <dbReference type="SAM" id="SignalP"/>
    </source>
</evidence>
<evidence type="ECO:0000256" key="1">
    <source>
        <dbReference type="ARBA" id="ARBA00004141"/>
    </source>
</evidence>